<accession>A0A1H4KB56</accession>
<dbReference type="InterPro" id="IPR041667">
    <property type="entry name" value="Cupin_8"/>
</dbReference>
<proteinExistence type="predicted"/>
<reference evidence="2 3" key="1">
    <citation type="submission" date="2016-10" db="EMBL/GenBank/DDBJ databases">
        <authorList>
            <person name="de Groot N.N."/>
        </authorList>
    </citation>
    <scope>NUCLEOTIDE SEQUENCE [LARGE SCALE GENOMIC DNA]</scope>
    <source>
        <strain evidence="2 3">MAR_2009_71</strain>
    </source>
</reference>
<name>A0A1H4KB56_9FLAO</name>
<dbReference type="RefSeq" id="WP_074670359.1">
    <property type="nucleotide sequence ID" value="NZ_FNTB01000001.1"/>
</dbReference>
<dbReference type="OrthoDB" id="2942327at2"/>
<protein>
    <submittedName>
        <fullName evidence="2">Cupin-like domain-containing protein</fullName>
    </submittedName>
</protein>
<dbReference type="Gene3D" id="2.60.120.650">
    <property type="entry name" value="Cupin"/>
    <property type="match status" value="1"/>
</dbReference>
<dbReference type="InterPro" id="IPR003347">
    <property type="entry name" value="JmjC_dom"/>
</dbReference>
<evidence type="ECO:0000313" key="2">
    <source>
        <dbReference type="EMBL" id="SEB55779.1"/>
    </source>
</evidence>
<dbReference type="Proteomes" id="UP000183038">
    <property type="component" value="Unassembled WGS sequence"/>
</dbReference>
<feature type="domain" description="JmjC" evidence="1">
    <location>
        <begin position="103"/>
        <end position="254"/>
    </location>
</feature>
<dbReference type="PANTHER" id="PTHR12461:SF105">
    <property type="entry name" value="HYPOXIA-INDUCIBLE FACTOR 1-ALPHA INHIBITOR"/>
    <property type="match status" value="1"/>
</dbReference>
<dbReference type="SUPFAM" id="SSF51197">
    <property type="entry name" value="Clavaminate synthase-like"/>
    <property type="match status" value="1"/>
</dbReference>
<dbReference type="AlphaFoldDB" id="A0A1H4KB56"/>
<organism evidence="2 3">
    <name type="scientific">Maribacter dokdonensis</name>
    <dbReference type="NCBI Taxonomy" id="320912"/>
    <lineage>
        <taxon>Bacteria</taxon>
        <taxon>Pseudomonadati</taxon>
        <taxon>Bacteroidota</taxon>
        <taxon>Flavobacteriia</taxon>
        <taxon>Flavobacteriales</taxon>
        <taxon>Flavobacteriaceae</taxon>
        <taxon>Maribacter</taxon>
    </lineage>
</organism>
<dbReference type="Pfam" id="PF13621">
    <property type="entry name" value="Cupin_8"/>
    <property type="match status" value="1"/>
</dbReference>
<dbReference type="PROSITE" id="PS51184">
    <property type="entry name" value="JMJC"/>
    <property type="match status" value="1"/>
</dbReference>
<gene>
    <name evidence="2" type="ORF">SAMN05192540_0854</name>
</gene>
<evidence type="ECO:0000313" key="3">
    <source>
        <dbReference type="Proteomes" id="UP000183038"/>
    </source>
</evidence>
<evidence type="ECO:0000259" key="1">
    <source>
        <dbReference type="PROSITE" id="PS51184"/>
    </source>
</evidence>
<dbReference type="PANTHER" id="PTHR12461">
    <property type="entry name" value="HYPOXIA-INDUCIBLE FACTOR 1 ALPHA INHIBITOR-RELATED"/>
    <property type="match status" value="1"/>
</dbReference>
<sequence length="290" mass="34186">MKLADIPRVKNITKDDFIENYFKPQKPVVLEQAIADWPAFTKWNLDYMKEVAGDIIVPLYDNRPVQHKDGFNEPHAKMKMADYVDLLKKEPTKYRIFLWNILKEVPALQKDYTFPDFGLRLLKGLPMLFFGGRDSYTFMHYDIDLANIFHFHFDGEKEVVLFPQSETKKLYKVPHSLITHESIDFSNPDYQKWPALRHANGFKTTLKHGEVLYMPEGFWHYMKYITPGFSMSLRALARNPKNLGKAFYNILIMRHYDVLMRKLKGQDWIDAKNIRAITDTNKNVEALDEN</sequence>
<dbReference type="EMBL" id="FNTB01000001">
    <property type="protein sequence ID" value="SEB55779.1"/>
    <property type="molecule type" value="Genomic_DNA"/>
</dbReference>